<dbReference type="SUPFAM" id="SSF88659">
    <property type="entry name" value="Sigma3 and sigma4 domains of RNA polymerase sigma factors"/>
    <property type="match status" value="2"/>
</dbReference>
<dbReference type="InterPro" id="IPR013324">
    <property type="entry name" value="RNA_pol_sigma_r3/r4-like"/>
</dbReference>
<evidence type="ECO:0000259" key="5">
    <source>
        <dbReference type="PROSITE" id="PS00715"/>
    </source>
</evidence>
<dbReference type="InterPro" id="IPR007627">
    <property type="entry name" value="RNA_pol_sigma70_r2"/>
</dbReference>
<evidence type="ECO:0000256" key="4">
    <source>
        <dbReference type="ARBA" id="ARBA00023163"/>
    </source>
</evidence>
<dbReference type="InterPro" id="IPR050239">
    <property type="entry name" value="Sigma-70_RNA_pol_init_factors"/>
</dbReference>
<keyword evidence="2" id="KW-0731">Sigma factor</keyword>
<dbReference type="GO" id="GO:0003677">
    <property type="term" value="F:DNA binding"/>
    <property type="evidence" value="ECO:0007669"/>
    <property type="project" value="UniProtKB-KW"/>
</dbReference>
<sequence>MSSPRTSRSALEEPDADALTLFFSRLERIPLLTAHDEVVLAKRVERGDLAAKERMVESNLRLVAFHAKKFRGNGMTLLELIQEGSFGLVRAVEKFDHRKGYKFSTYATWWIRQSIQQGIHRRAALIRMPQHAHDQVRGIDRATRRLGDELGRPPTVEELAEAEGLMPAQVELLRRATRPVRSLSEPLDADGDAQLGDVLPADEEATPFERVASAQRRDLITGLLEGLAPPARTVLELRYGLLGADPRTPRQVARELGLGTERVMAIERDALAALAATRVARSLAEAA</sequence>
<dbReference type="GO" id="GO:0016987">
    <property type="term" value="F:sigma factor activity"/>
    <property type="evidence" value="ECO:0007669"/>
    <property type="project" value="UniProtKB-KW"/>
</dbReference>
<gene>
    <name evidence="6" type="ORF">AVDCRST_MAG30-3275</name>
</gene>
<dbReference type="PANTHER" id="PTHR30603:SF47">
    <property type="entry name" value="RNA POLYMERASE SIGMA FACTOR SIGD, CHLOROPLASTIC"/>
    <property type="match status" value="1"/>
</dbReference>
<keyword evidence="1" id="KW-0805">Transcription regulation</keyword>
<evidence type="ECO:0000256" key="2">
    <source>
        <dbReference type="ARBA" id="ARBA00023082"/>
    </source>
</evidence>
<dbReference type="EMBL" id="CADCVS010000424">
    <property type="protein sequence ID" value="CAA9524646.1"/>
    <property type="molecule type" value="Genomic_DNA"/>
</dbReference>
<protein>
    <submittedName>
        <fullName evidence="6">RNA polymerase sigma factor RpoD</fullName>
    </submittedName>
</protein>
<dbReference type="Gene3D" id="1.10.10.10">
    <property type="entry name" value="Winged helix-like DNA-binding domain superfamily/Winged helix DNA-binding domain"/>
    <property type="match status" value="2"/>
</dbReference>
<dbReference type="Pfam" id="PF00140">
    <property type="entry name" value="Sigma70_r1_2"/>
    <property type="match status" value="1"/>
</dbReference>
<dbReference type="PROSITE" id="PS00715">
    <property type="entry name" value="SIGMA70_1"/>
    <property type="match status" value="1"/>
</dbReference>
<organism evidence="6">
    <name type="scientific">uncultured Solirubrobacteraceae bacterium</name>
    <dbReference type="NCBI Taxonomy" id="1162706"/>
    <lineage>
        <taxon>Bacteria</taxon>
        <taxon>Bacillati</taxon>
        <taxon>Actinomycetota</taxon>
        <taxon>Thermoleophilia</taxon>
        <taxon>Solirubrobacterales</taxon>
        <taxon>Solirubrobacteraceae</taxon>
        <taxon>environmental samples</taxon>
    </lineage>
</organism>
<dbReference type="InterPro" id="IPR036388">
    <property type="entry name" value="WH-like_DNA-bd_sf"/>
</dbReference>
<dbReference type="InterPro" id="IPR013325">
    <property type="entry name" value="RNA_pol_sigma_r2"/>
</dbReference>
<dbReference type="PRINTS" id="PR00046">
    <property type="entry name" value="SIGMA70FCT"/>
</dbReference>
<dbReference type="Pfam" id="PF04539">
    <property type="entry name" value="Sigma70_r3"/>
    <property type="match status" value="1"/>
</dbReference>
<dbReference type="Pfam" id="PF04545">
    <property type="entry name" value="Sigma70_r4"/>
    <property type="match status" value="1"/>
</dbReference>
<accession>A0A6J4TID2</accession>
<dbReference type="PANTHER" id="PTHR30603">
    <property type="entry name" value="RNA POLYMERASE SIGMA FACTOR RPO"/>
    <property type="match status" value="1"/>
</dbReference>
<proteinExistence type="predicted"/>
<dbReference type="NCBIfam" id="TIGR02937">
    <property type="entry name" value="sigma70-ECF"/>
    <property type="match status" value="1"/>
</dbReference>
<dbReference type="SUPFAM" id="SSF88946">
    <property type="entry name" value="Sigma2 domain of RNA polymerase sigma factors"/>
    <property type="match status" value="1"/>
</dbReference>
<dbReference type="InterPro" id="IPR007630">
    <property type="entry name" value="RNA_pol_sigma70_r4"/>
</dbReference>
<name>A0A6J4TID2_9ACTN</name>
<feature type="domain" description="RNA polymerase sigma-70" evidence="5">
    <location>
        <begin position="79"/>
        <end position="92"/>
    </location>
</feature>
<dbReference type="Gene3D" id="1.10.601.10">
    <property type="entry name" value="RNA Polymerase Primary Sigma Factor"/>
    <property type="match status" value="1"/>
</dbReference>
<dbReference type="InterPro" id="IPR009042">
    <property type="entry name" value="RNA_pol_sigma70_r1_2"/>
</dbReference>
<evidence type="ECO:0000313" key="6">
    <source>
        <dbReference type="EMBL" id="CAA9524646.1"/>
    </source>
</evidence>
<reference evidence="6" key="1">
    <citation type="submission" date="2020-02" db="EMBL/GenBank/DDBJ databases">
        <authorList>
            <person name="Meier V. D."/>
        </authorList>
    </citation>
    <scope>NUCLEOTIDE SEQUENCE</scope>
    <source>
        <strain evidence="6">AVDCRST_MAG30</strain>
    </source>
</reference>
<dbReference type="InterPro" id="IPR007624">
    <property type="entry name" value="RNA_pol_sigma70_r3"/>
</dbReference>
<evidence type="ECO:0000256" key="1">
    <source>
        <dbReference type="ARBA" id="ARBA00023015"/>
    </source>
</evidence>
<evidence type="ECO:0000256" key="3">
    <source>
        <dbReference type="ARBA" id="ARBA00023125"/>
    </source>
</evidence>
<dbReference type="InterPro" id="IPR000943">
    <property type="entry name" value="RNA_pol_sigma70"/>
</dbReference>
<dbReference type="AlphaFoldDB" id="A0A6J4TID2"/>
<keyword evidence="3" id="KW-0238">DNA-binding</keyword>
<keyword evidence="4" id="KW-0804">Transcription</keyword>
<dbReference type="Pfam" id="PF04542">
    <property type="entry name" value="Sigma70_r2"/>
    <property type="match status" value="1"/>
</dbReference>
<dbReference type="GO" id="GO:0006352">
    <property type="term" value="P:DNA-templated transcription initiation"/>
    <property type="evidence" value="ECO:0007669"/>
    <property type="project" value="InterPro"/>
</dbReference>
<dbReference type="InterPro" id="IPR014284">
    <property type="entry name" value="RNA_pol_sigma-70_dom"/>
</dbReference>